<sequence>MTAEKRSGNRNESVAGDRTADSNRDRSVAPDEAETLFRAVEEAVFLIDVERTERDLAFRFRRVNPAYEAATGLSDASVTGRTLREVFELGPDGDGLRRYRECVESGASVDFSATRSFPVGQRTVETTLHPADSSGPVRRIVGIVREISERATAERELERNRDLLTKAEDLAAVGGWELDLRTNELRWTDGTRAIFEVDDGYEPTLSDAIEFYRPDDRPRIRSFVEACRRREESYDGVLEIVTAEGNDRWVRTVGEPVTEDGTVVALRGAVQNVTARRERERELQLFRKAVEQAGHGIIITDRNGTIEYVNPAYERDTGYSRTEVVGLNPRIVKSGKHDEAFYEDLWDTIRSGEIWESELVNRRKSGELYHVDQTIAPITDDDGEITHFVAIESDITEQRLRGQRLSVLNRILRHNIRNGMNVIEGNATRLREADDDERTVALTAIETQAADLLEISENAAAVRDLFQRERDPDVTSDVGTMLSGLASDFEEEYPDAEITVSEPETVTVQADDRLETAIREAVHNAVIHNDRGTPEVTITVPHSERVGTETLVDIVIADTGPGIPAAEQPMVDHEDETQLVHGTGLDLWYIYWVAKSFGGEMQIADNEPRGSVVTLRVPAAESH</sequence>
<dbReference type="InterPro" id="IPR013656">
    <property type="entry name" value="PAS_4"/>
</dbReference>
<dbReference type="PANTHER" id="PTHR44757">
    <property type="entry name" value="DIGUANYLATE CYCLASE DGCP"/>
    <property type="match status" value="1"/>
</dbReference>
<dbReference type="NCBIfam" id="TIGR00229">
    <property type="entry name" value="sensory_box"/>
    <property type="match status" value="3"/>
</dbReference>
<dbReference type="PROSITE" id="PS50109">
    <property type="entry name" value="HIS_KIN"/>
    <property type="match status" value="1"/>
</dbReference>
<feature type="domain" description="PAS" evidence="3">
    <location>
        <begin position="282"/>
        <end position="326"/>
    </location>
</feature>
<evidence type="ECO:0000313" key="5">
    <source>
        <dbReference type="EMBL" id="QSW86481.1"/>
    </source>
</evidence>
<feature type="domain" description="Histidine kinase" evidence="2">
    <location>
        <begin position="411"/>
        <end position="621"/>
    </location>
</feature>
<dbReference type="InterPro" id="IPR052155">
    <property type="entry name" value="Biofilm_reg_signaling"/>
</dbReference>
<dbReference type="InterPro" id="IPR001610">
    <property type="entry name" value="PAC"/>
</dbReference>
<dbReference type="OrthoDB" id="237703at2157"/>
<dbReference type="Pfam" id="PF02518">
    <property type="entry name" value="HATPase_c"/>
    <property type="match status" value="1"/>
</dbReference>
<dbReference type="SUPFAM" id="SSF55874">
    <property type="entry name" value="ATPase domain of HSP90 chaperone/DNA topoisomerase II/histidine kinase"/>
    <property type="match status" value="1"/>
</dbReference>
<dbReference type="GeneID" id="63183397"/>
<reference evidence="5 6" key="1">
    <citation type="journal article" date="2006" name="Int. J. Syst. Evol. Microbiol.">
        <title>Haloterrigena longa sp. nov. and Haloterrigena limicola sp. nov., extremely halophilic archaea isolated from a salt lake.</title>
        <authorList>
            <person name="Cui H.L."/>
            <person name="Tohty D."/>
            <person name="Zhou P.J."/>
            <person name="Liu S.J."/>
        </authorList>
    </citation>
    <scope>NUCLEOTIDE SEQUENCE [LARGE SCALE GENOMIC DNA]</scope>
    <source>
        <strain evidence="5 6">ABH32</strain>
    </source>
</reference>
<dbReference type="InterPro" id="IPR035965">
    <property type="entry name" value="PAS-like_dom_sf"/>
</dbReference>
<dbReference type="PROSITE" id="PS50112">
    <property type="entry name" value="PAS"/>
    <property type="match status" value="1"/>
</dbReference>
<feature type="domain" description="PAC" evidence="4">
    <location>
        <begin position="234"/>
        <end position="285"/>
    </location>
</feature>
<dbReference type="PROSITE" id="PS50113">
    <property type="entry name" value="PAC"/>
    <property type="match status" value="2"/>
</dbReference>
<evidence type="ECO:0000313" key="6">
    <source>
        <dbReference type="Proteomes" id="UP000663191"/>
    </source>
</evidence>
<evidence type="ECO:0000259" key="2">
    <source>
        <dbReference type="PROSITE" id="PS50109"/>
    </source>
</evidence>
<feature type="domain" description="PAC" evidence="4">
    <location>
        <begin position="353"/>
        <end position="407"/>
    </location>
</feature>
<dbReference type="EMBL" id="CP071463">
    <property type="protein sequence ID" value="QSW86481.1"/>
    <property type="molecule type" value="Genomic_DNA"/>
</dbReference>
<dbReference type="Proteomes" id="UP000663191">
    <property type="component" value="Chromosome"/>
</dbReference>
<feature type="compositionally biased region" description="Basic and acidic residues" evidence="1">
    <location>
        <begin position="18"/>
        <end position="29"/>
    </location>
</feature>
<dbReference type="PANTHER" id="PTHR44757:SF2">
    <property type="entry name" value="BIOFILM ARCHITECTURE MAINTENANCE PROTEIN MBAA"/>
    <property type="match status" value="1"/>
</dbReference>
<dbReference type="PRINTS" id="PR00344">
    <property type="entry name" value="BCTRLSENSOR"/>
</dbReference>
<dbReference type="RefSeq" id="WP_207271594.1">
    <property type="nucleotide sequence ID" value="NZ_CP071463.1"/>
</dbReference>
<dbReference type="Pfam" id="PF08447">
    <property type="entry name" value="PAS_3"/>
    <property type="match status" value="1"/>
</dbReference>
<dbReference type="InterPro" id="IPR000014">
    <property type="entry name" value="PAS"/>
</dbReference>
<dbReference type="Gene3D" id="3.30.450.20">
    <property type="entry name" value="PAS domain"/>
    <property type="match status" value="3"/>
</dbReference>
<dbReference type="InterPro" id="IPR036890">
    <property type="entry name" value="HATPase_C_sf"/>
</dbReference>
<keyword evidence="6" id="KW-1185">Reference proteome</keyword>
<evidence type="ECO:0000259" key="3">
    <source>
        <dbReference type="PROSITE" id="PS50112"/>
    </source>
</evidence>
<gene>
    <name evidence="5" type="ORF">J0X27_06595</name>
</gene>
<organism evidence="5 6">
    <name type="scientific">Natrinema longum</name>
    <dbReference type="NCBI Taxonomy" id="370324"/>
    <lineage>
        <taxon>Archaea</taxon>
        <taxon>Methanobacteriati</taxon>
        <taxon>Methanobacteriota</taxon>
        <taxon>Stenosarchaea group</taxon>
        <taxon>Halobacteria</taxon>
        <taxon>Halobacteriales</taxon>
        <taxon>Natrialbaceae</taxon>
        <taxon>Natrinema</taxon>
    </lineage>
</organism>
<dbReference type="InterPro" id="IPR003594">
    <property type="entry name" value="HATPase_dom"/>
</dbReference>
<evidence type="ECO:0000256" key="1">
    <source>
        <dbReference type="SAM" id="MobiDB-lite"/>
    </source>
</evidence>
<dbReference type="InterPro" id="IPR013655">
    <property type="entry name" value="PAS_fold_3"/>
</dbReference>
<dbReference type="InterPro" id="IPR004358">
    <property type="entry name" value="Sig_transdc_His_kin-like_C"/>
</dbReference>
<dbReference type="SMART" id="SM00086">
    <property type="entry name" value="PAC"/>
    <property type="match status" value="2"/>
</dbReference>
<protein>
    <submittedName>
        <fullName evidence="5">PAS domain S-box protein</fullName>
    </submittedName>
</protein>
<dbReference type="InterPro" id="IPR005467">
    <property type="entry name" value="His_kinase_dom"/>
</dbReference>
<dbReference type="GO" id="GO:0016772">
    <property type="term" value="F:transferase activity, transferring phosphorus-containing groups"/>
    <property type="evidence" value="ECO:0007669"/>
    <property type="project" value="InterPro"/>
</dbReference>
<proteinExistence type="predicted"/>
<name>A0A8A2UCC2_9EURY</name>
<dbReference type="SUPFAM" id="SSF55785">
    <property type="entry name" value="PYP-like sensor domain (PAS domain)"/>
    <property type="match status" value="3"/>
</dbReference>
<dbReference type="SMART" id="SM00091">
    <property type="entry name" value="PAS"/>
    <property type="match status" value="2"/>
</dbReference>
<feature type="region of interest" description="Disordered" evidence="1">
    <location>
        <begin position="1"/>
        <end position="31"/>
    </location>
</feature>
<accession>A0A8A2UCC2</accession>
<evidence type="ECO:0000259" key="4">
    <source>
        <dbReference type="PROSITE" id="PS50113"/>
    </source>
</evidence>
<dbReference type="SMART" id="SM00387">
    <property type="entry name" value="HATPase_c"/>
    <property type="match status" value="1"/>
</dbReference>
<dbReference type="KEGG" id="hlo:J0X27_06595"/>
<dbReference type="CDD" id="cd00130">
    <property type="entry name" value="PAS"/>
    <property type="match status" value="2"/>
</dbReference>
<dbReference type="Pfam" id="PF13426">
    <property type="entry name" value="PAS_9"/>
    <property type="match status" value="1"/>
</dbReference>
<dbReference type="InterPro" id="IPR000700">
    <property type="entry name" value="PAS-assoc_C"/>
</dbReference>
<dbReference type="Pfam" id="PF08448">
    <property type="entry name" value="PAS_4"/>
    <property type="match status" value="1"/>
</dbReference>
<dbReference type="AlphaFoldDB" id="A0A8A2UCC2"/>
<dbReference type="Gene3D" id="3.30.565.10">
    <property type="entry name" value="Histidine kinase-like ATPase, C-terminal domain"/>
    <property type="match status" value="1"/>
</dbReference>